<evidence type="ECO:0000313" key="10">
    <source>
        <dbReference type="EMBL" id="TKR58499.1"/>
    </source>
</evidence>
<dbReference type="STRING" id="34508.A0A4U5LR96"/>
<comment type="subcellular location">
    <subcellularLocation>
        <location evidence="1">Membrane</location>
        <topology evidence="1">Multi-pass membrane protein</topology>
    </subcellularLocation>
</comment>
<reference evidence="10 11" key="1">
    <citation type="journal article" date="2015" name="Genome Biol.">
        <title>Comparative genomics of Steinernema reveals deeply conserved gene regulatory networks.</title>
        <authorList>
            <person name="Dillman A.R."/>
            <person name="Macchietto M."/>
            <person name="Porter C.F."/>
            <person name="Rogers A."/>
            <person name="Williams B."/>
            <person name="Antoshechkin I."/>
            <person name="Lee M.M."/>
            <person name="Goodwin Z."/>
            <person name="Lu X."/>
            <person name="Lewis E.E."/>
            <person name="Goodrich-Blair H."/>
            <person name="Stock S.P."/>
            <person name="Adams B.J."/>
            <person name="Sternberg P.W."/>
            <person name="Mortazavi A."/>
        </authorList>
    </citation>
    <scope>NUCLEOTIDE SEQUENCE [LARGE SCALE GENOMIC DNA]</scope>
    <source>
        <strain evidence="10 11">ALL</strain>
    </source>
</reference>
<keyword evidence="11" id="KW-1185">Reference proteome</keyword>
<keyword evidence="4 8" id="KW-0812">Transmembrane</keyword>
<feature type="region of interest" description="Disordered" evidence="7">
    <location>
        <begin position="388"/>
        <end position="437"/>
    </location>
</feature>
<dbReference type="PANTHER" id="PTHR34093:SF1">
    <property type="entry name" value="CHLORIDE CHANNEL CLIC-LIKE PROTEIN 1"/>
    <property type="match status" value="1"/>
</dbReference>
<feature type="transmembrane region" description="Helical" evidence="8">
    <location>
        <begin position="161"/>
        <end position="178"/>
    </location>
</feature>
<evidence type="ECO:0000256" key="1">
    <source>
        <dbReference type="ARBA" id="ARBA00004141"/>
    </source>
</evidence>
<evidence type="ECO:0000256" key="7">
    <source>
        <dbReference type="SAM" id="MobiDB-lite"/>
    </source>
</evidence>
<dbReference type="GO" id="GO:0005254">
    <property type="term" value="F:chloride channel activity"/>
    <property type="evidence" value="ECO:0007669"/>
    <property type="project" value="TreeGrafter"/>
</dbReference>
<keyword evidence="6 8" id="KW-0472">Membrane</keyword>
<evidence type="ECO:0000256" key="2">
    <source>
        <dbReference type="ARBA" id="ARBA00005944"/>
    </source>
</evidence>
<dbReference type="Proteomes" id="UP000298663">
    <property type="component" value="Unassembled WGS sequence"/>
</dbReference>
<evidence type="ECO:0000256" key="5">
    <source>
        <dbReference type="ARBA" id="ARBA00022989"/>
    </source>
</evidence>
<dbReference type="AlphaFoldDB" id="A0A4U5LR96"/>
<protein>
    <recommendedName>
        <fullName evidence="3">Chloride channel CLIC-like protein 1</fullName>
    </recommendedName>
</protein>
<feature type="transmembrane region" description="Helical" evidence="8">
    <location>
        <begin position="305"/>
        <end position="326"/>
    </location>
</feature>
<organism evidence="10 11">
    <name type="scientific">Steinernema carpocapsae</name>
    <name type="common">Entomopathogenic nematode</name>
    <dbReference type="NCBI Taxonomy" id="34508"/>
    <lineage>
        <taxon>Eukaryota</taxon>
        <taxon>Metazoa</taxon>
        <taxon>Ecdysozoa</taxon>
        <taxon>Nematoda</taxon>
        <taxon>Chromadorea</taxon>
        <taxon>Rhabditida</taxon>
        <taxon>Tylenchina</taxon>
        <taxon>Panagrolaimomorpha</taxon>
        <taxon>Strongyloidoidea</taxon>
        <taxon>Steinernematidae</taxon>
        <taxon>Steinernema</taxon>
    </lineage>
</organism>
<feature type="chain" id="PRO_5020489317" description="Chloride channel CLIC-like protein 1" evidence="9">
    <location>
        <begin position="17"/>
        <end position="437"/>
    </location>
</feature>
<sequence>MRRLLLIFALLVLAKAAKIADIDLNKHREGREDWKHPNDFLENSRKGVSELEKERIAAEGRLRSMDSMTKLMIHRIFEKLGIDLKLVQDVQKKALVAVSAESLATLRSYLKSNTSHNQMTQREQIHTILEEMFVIAIEEPVAACSTFDVAYDLQNLYRHPVAIPLLVLFTLSVVIYIQRRLTLRMFLFGVFLFCFIISCVLNFIRKHQEIVSEQMLRMHESSLSDACKPAGFFGDLLSLAKGLVMLKTKSECQKFHEDMFVSPLSQINPMEIMSEVLASFFAAPLTVFARHFNKFFNEYYADTPLHIFVIKTVALVLIMVIGFFAVSGYRLRTLFATLEPGTVPIIQQISNVLSEPTVPETQAIQLATKGKKAPKALKKPKIEAIAAAPSKKPLVESSGDEEEPEKVDSGSESESNPPRRSPKKRKQTSPKSEACDN</sequence>
<evidence type="ECO:0000256" key="3">
    <source>
        <dbReference type="ARBA" id="ARBA00015571"/>
    </source>
</evidence>
<dbReference type="EMBL" id="AZBU02000013">
    <property type="protein sequence ID" value="TKR58499.1"/>
    <property type="molecule type" value="Genomic_DNA"/>
</dbReference>
<feature type="signal peptide" evidence="9">
    <location>
        <begin position="1"/>
        <end position="16"/>
    </location>
</feature>
<keyword evidence="9" id="KW-0732">Signal</keyword>
<evidence type="ECO:0000256" key="6">
    <source>
        <dbReference type="ARBA" id="ARBA00023136"/>
    </source>
</evidence>
<feature type="transmembrane region" description="Helical" evidence="8">
    <location>
        <begin position="185"/>
        <end position="204"/>
    </location>
</feature>
<reference evidence="10 11" key="2">
    <citation type="journal article" date="2019" name="G3 (Bethesda)">
        <title>Hybrid Assembly of the Genome of the Entomopathogenic Nematode Steinernema carpocapsae Identifies the X-Chromosome.</title>
        <authorList>
            <person name="Serra L."/>
            <person name="Macchietto M."/>
            <person name="Macias-Munoz A."/>
            <person name="McGill C.J."/>
            <person name="Rodriguez I.M."/>
            <person name="Rodriguez B."/>
            <person name="Murad R."/>
            <person name="Mortazavi A."/>
        </authorList>
    </citation>
    <scope>NUCLEOTIDE SEQUENCE [LARGE SCALE GENOMIC DNA]</scope>
    <source>
        <strain evidence="10 11">ALL</strain>
    </source>
</reference>
<accession>A0A4U5LR96</accession>
<comment type="similarity">
    <text evidence="2">Belongs to the chloride channel MCLC family.</text>
</comment>
<proteinExistence type="inferred from homology"/>
<evidence type="ECO:0000256" key="4">
    <source>
        <dbReference type="ARBA" id="ARBA00022692"/>
    </source>
</evidence>
<dbReference type="PANTHER" id="PTHR34093">
    <property type="entry name" value="CHLORIDE CHANNEL CLIC-LIKE PROTEIN 1"/>
    <property type="match status" value="1"/>
</dbReference>
<name>A0A4U5LR96_STECR</name>
<dbReference type="InterPro" id="IPR009231">
    <property type="entry name" value="Chloride_chnl_CLIC-like"/>
</dbReference>
<dbReference type="GO" id="GO:0016020">
    <property type="term" value="C:membrane"/>
    <property type="evidence" value="ECO:0007669"/>
    <property type="project" value="UniProtKB-SubCell"/>
</dbReference>
<evidence type="ECO:0000313" key="11">
    <source>
        <dbReference type="Proteomes" id="UP000298663"/>
    </source>
</evidence>
<dbReference type="OrthoDB" id="5837276at2759"/>
<gene>
    <name evidence="10" type="ORF">L596_029936</name>
</gene>
<evidence type="ECO:0000256" key="8">
    <source>
        <dbReference type="SAM" id="Phobius"/>
    </source>
</evidence>
<evidence type="ECO:0000256" key="9">
    <source>
        <dbReference type="SAM" id="SignalP"/>
    </source>
</evidence>
<comment type="caution">
    <text evidence="10">The sequence shown here is derived from an EMBL/GenBank/DDBJ whole genome shotgun (WGS) entry which is preliminary data.</text>
</comment>
<keyword evidence="5 8" id="KW-1133">Transmembrane helix</keyword>
<dbReference type="GO" id="GO:0005783">
    <property type="term" value="C:endoplasmic reticulum"/>
    <property type="evidence" value="ECO:0007669"/>
    <property type="project" value="TreeGrafter"/>
</dbReference>